<dbReference type="VEuPathDB" id="FungiDB:PGUG_01226"/>
<keyword evidence="8" id="KW-1185">Reference proteome</keyword>
<dbReference type="SUPFAM" id="SSF103473">
    <property type="entry name" value="MFS general substrate transporter"/>
    <property type="match status" value="1"/>
</dbReference>
<protein>
    <recommendedName>
        <fullName evidence="9">Major facilitator superfamily (MFS) profile domain-containing protein</fullName>
    </recommendedName>
</protein>
<name>A5DD75_PICGU</name>
<evidence type="ECO:0000256" key="6">
    <source>
        <dbReference type="SAM" id="Phobius"/>
    </source>
</evidence>
<keyword evidence="3 6" id="KW-0812">Transmembrane</keyword>
<organism evidence="7 8">
    <name type="scientific">Meyerozyma guilliermondii (strain ATCC 6260 / CBS 566 / DSM 6381 / JCM 1539 / NBRC 10279 / NRRL Y-324)</name>
    <name type="common">Yeast</name>
    <name type="synonym">Candida guilliermondii</name>
    <dbReference type="NCBI Taxonomy" id="294746"/>
    <lineage>
        <taxon>Eukaryota</taxon>
        <taxon>Fungi</taxon>
        <taxon>Dikarya</taxon>
        <taxon>Ascomycota</taxon>
        <taxon>Saccharomycotina</taxon>
        <taxon>Pichiomycetes</taxon>
        <taxon>Debaryomycetaceae</taxon>
        <taxon>Meyerozyma</taxon>
    </lineage>
</organism>
<dbReference type="eggNOG" id="KOG2533">
    <property type="taxonomic scope" value="Eukaryota"/>
</dbReference>
<dbReference type="EMBL" id="CH408156">
    <property type="protein sequence ID" value="EDK37128.2"/>
    <property type="molecule type" value="Genomic_DNA"/>
</dbReference>
<dbReference type="OrthoDB" id="3639251at2759"/>
<keyword evidence="4 6" id="KW-1133">Transmembrane helix</keyword>
<dbReference type="Gene3D" id="1.20.1250.20">
    <property type="entry name" value="MFS general substrate transporter like domains"/>
    <property type="match status" value="1"/>
</dbReference>
<dbReference type="Proteomes" id="UP000001997">
    <property type="component" value="Unassembled WGS sequence"/>
</dbReference>
<reference evidence="7 8" key="1">
    <citation type="journal article" date="2009" name="Nature">
        <title>Evolution of pathogenicity and sexual reproduction in eight Candida genomes.</title>
        <authorList>
            <person name="Butler G."/>
            <person name="Rasmussen M.D."/>
            <person name="Lin M.F."/>
            <person name="Santos M.A."/>
            <person name="Sakthikumar S."/>
            <person name="Munro C.A."/>
            <person name="Rheinbay E."/>
            <person name="Grabherr M."/>
            <person name="Forche A."/>
            <person name="Reedy J.L."/>
            <person name="Agrafioti I."/>
            <person name="Arnaud M.B."/>
            <person name="Bates S."/>
            <person name="Brown A.J."/>
            <person name="Brunke S."/>
            <person name="Costanzo M.C."/>
            <person name="Fitzpatrick D.A."/>
            <person name="de Groot P.W."/>
            <person name="Harris D."/>
            <person name="Hoyer L.L."/>
            <person name="Hube B."/>
            <person name="Klis F.M."/>
            <person name="Kodira C."/>
            <person name="Lennard N."/>
            <person name="Logue M.E."/>
            <person name="Martin R."/>
            <person name="Neiman A.M."/>
            <person name="Nikolaou E."/>
            <person name="Quail M.A."/>
            <person name="Quinn J."/>
            <person name="Santos M.C."/>
            <person name="Schmitzberger F.F."/>
            <person name="Sherlock G."/>
            <person name="Shah P."/>
            <person name="Silverstein K.A."/>
            <person name="Skrzypek M.S."/>
            <person name="Soll D."/>
            <person name="Staggs R."/>
            <person name="Stansfield I."/>
            <person name="Stumpf M.P."/>
            <person name="Sudbery P.E."/>
            <person name="Srikantha T."/>
            <person name="Zeng Q."/>
            <person name="Berman J."/>
            <person name="Berriman M."/>
            <person name="Heitman J."/>
            <person name="Gow N.A."/>
            <person name="Lorenz M.C."/>
            <person name="Birren B.W."/>
            <person name="Kellis M."/>
            <person name="Cuomo C.A."/>
        </authorList>
    </citation>
    <scope>NUCLEOTIDE SEQUENCE [LARGE SCALE GENOMIC DNA]</scope>
    <source>
        <strain evidence="8">ATCC 6260 / CBS 566 / DSM 6381 / JCM 1539 / NBRC 10279 / NRRL Y-324</strain>
    </source>
</reference>
<dbReference type="GeneID" id="5127866"/>
<dbReference type="GO" id="GO:0022857">
    <property type="term" value="F:transmembrane transporter activity"/>
    <property type="evidence" value="ECO:0007669"/>
    <property type="project" value="TreeGrafter"/>
</dbReference>
<proteinExistence type="predicted"/>
<accession>A5DD75</accession>
<keyword evidence="5 6" id="KW-0472">Membrane</keyword>
<evidence type="ECO:0008006" key="9">
    <source>
        <dbReference type="Google" id="ProtNLM"/>
    </source>
</evidence>
<feature type="transmembrane region" description="Helical" evidence="6">
    <location>
        <begin position="233"/>
        <end position="253"/>
    </location>
</feature>
<evidence type="ECO:0000256" key="3">
    <source>
        <dbReference type="ARBA" id="ARBA00022692"/>
    </source>
</evidence>
<evidence type="ECO:0000256" key="5">
    <source>
        <dbReference type="ARBA" id="ARBA00023136"/>
    </source>
</evidence>
<dbReference type="InterPro" id="IPR036259">
    <property type="entry name" value="MFS_trans_sf"/>
</dbReference>
<feature type="transmembrane region" description="Helical" evidence="6">
    <location>
        <begin position="199"/>
        <end position="218"/>
    </location>
</feature>
<dbReference type="KEGG" id="pgu:PGUG_01226"/>
<keyword evidence="2" id="KW-0813">Transport</keyword>
<dbReference type="PANTHER" id="PTHR43791">
    <property type="entry name" value="PERMEASE-RELATED"/>
    <property type="match status" value="1"/>
</dbReference>
<evidence type="ECO:0000313" key="8">
    <source>
        <dbReference type="Proteomes" id="UP000001997"/>
    </source>
</evidence>
<evidence type="ECO:0000313" key="7">
    <source>
        <dbReference type="EMBL" id="EDK37128.2"/>
    </source>
</evidence>
<feature type="transmembrane region" description="Helical" evidence="6">
    <location>
        <begin position="172"/>
        <end position="192"/>
    </location>
</feature>
<dbReference type="OMA" id="ISNARIM"/>
<comment type="subcellular location">
    <subcellularLocation>
        <location evidence="1">Membrane</location>
        <topology evidence="1">Multi-pass membrane protein</topology>
    </subcellularLocation>
</comment>
<dbReference type="RefSeq" id="XP_001485555.2">
    <property type="nucleotide sequence ID" value="XM_001485505.1"/>
</dbReference>
<dbReference type="PANTHER" id="PTHR43791:SF15">
    <property type="entry name" value="TRANSPORTER SEO1-RELATED"/>
    <property type="match status" value="1"/>
</dbReference>
<evidence type="ECO:0000256" key="2">
    <source>
        <dbReference type="ARBA" id="ARBA00022448"/>
    </source>
</evidence>
<evidence type="ECO:0000256" key="1">
    <source>
        <dbReference type="ARBA" id="ARBA00004141"/>
    </source>
</evidence>
<dbReference type="InParanoid" id="A5DD75"/>
<dbReference type="HOGENOM" id="CLU_095774_0_0_1"/>
<dbReference type="GO" id="GO:0016020">
    <property type="term" value="C:membrane"/>
    <property type="evidence" value="ECO:0007669"/>
    <property type="project" value="UniProtKB-SubCell"/>
</dbReference>
<evidence type="ECO:0000256" key="4">
    <source>
        <dbReference type="ARBA" id="ARBA00022989"/>
    </source>
</evidence>
<sequence>MGFLTDPLKRLKWGFIPTRREVEDEIEVDVVEVKSDEKADVSSDSTADGPVLEYRDESQRKWYKFFDEYEYRLNSKTRSQHKWFKWFNETDTAAERKLITKLDILLTFYSLMAYWVKYLDQTNINNAYIGGMKEGVGMKGNDLVNVQVMFKIGNIIFQIPFMYALYGLPLNFVLPALDVCWSILTVCIYKVEHVGQLKAIVFFVGAFEAPAYLAYQYLFGCWYKVDEMARRSMIYYFGQFLGLMTSGLLSGAIE</sequence>
<gene>
    <name evidence="7" type="ORF">PGUG_01226</name>
</gene>
<dbReference type="AlphaFoldDB" id="A5DD75"/>